<protein>
    <submittedName>
        <fullName evidence="2">Uncharacterized protein</fullName>
    </submittedName>
</protein>
<dbReference type="EMBL" id="MN739194">
    <property type="protein sequence ID" value="QHS92956.1"/>
    <property type="molecule type" value="Genomic_DNA"/>
</dbReference>
<name>A0A6C0BL95_9ZZZZ</name>
<accession>A0A6C0BL95</accession>
<feature type="transmembrane region" description="Helical" evidence="1">
    <location>
        <begin position="12"/>
        <end position="33"/>
    </location>
</feature>
<proteinExistence type="predicted"/>
<reference evidence="2" key="1">
    <citation type="journal article" date="2020" name="Nature">
        <title>Giant virus diversity and host interactions through global metagenomics.</title>
        <authorList>
            <person name="Schulz F."/>
            <person name="Roux S."/>
            <person name="Paez-Espino D."/>
            <person name="Jungbluth S."/>
            <person name="Walsh D.A."/>
            <person name="Denef V.J."/>
            <person name="McMahon K.D."/>
            <person name="Konstantinidis K.T."/>
            <person name="Eloe-Fadrosh E.A."/>
            <person name="Kyrpides N.C."/>
            <person name="Woyke T."/>
        </authorList>
    </citation>
    <scope>NUCLEOTIDE SEQUENCE</scope>
    <source>
        <strain evidence="2">GVMAG-M-3300017651-5</strain>
    </source>
</reference>
<evidence type="ECO:0000256" key="1">
    <source>
        <dbReference type="SAM" id="Phobius"/>
    </source>
</evidence>
<evidence type="ECO:0000313" key="2">
    <source>
        <dbReference type="EMBL" id="QHS92956.1"/>
    </source>
</evidence>
<keyword evidence="1" id="KW-0472">Membrane</keyword>
<keyword evidence="1" id="KW-0812">Transmembrane</keyword>
<keyword evidence="1" id="KW-1133">Transmembrane helix</keyword>
<organism evidence="2">
    <name type="scientific">viral metagenome</name>
    <dbReference type="NCBI Taxonomy" id="1070528"/>
    <lineage>
        <taxon>unclassified sequences</taxon>
        <taxon>metagenomes</taxon>
        <taxon>organismal metagenomes</taxon>
    </lineage>
</organism>
<dbReference type="AlphaFoldDB" id="A0A6C0BL95"/>
<sequence>MVYYVLIQLVQAFKLIDICYILRAIMVISWIIVGDG</sequence>